<sequence length="66" mass="6975">MTAMSLASLVDSASLDAAAERVHRAHVRLAALLEADPADLPCAAIGEACQELHAAEQCYLDLRLSQ</sequence>
<dbReference type="Proteomes" id="UP001500618">
    <property type="component" value="Unassembled WGS sequence"/>
</dbReference>
<proteinExistence type="predicted"/>
<evidence type="ECO:0000313" key="2">
    <source>
        <dbReference type="Proteomes" id="UP001500618"/>
    </source>
</evidence>
<protein>
    <submittedName>
        <fullName evidence="1">Uncharacterized protein</fullName>
    </submittedName>
</protein>
<dbReference type="EMBL" id="BAAANY010000009">
    <property type="protein sequence ID" value="GAA1675497.1"/>
    <property type="molecule type" value="Genomic_DNA"/>
</dbReference>
<comment type="caution">
    <text evidence="1">The sequence shown here is derived from an EMBL/GenBank/DDBJ whole genome shotgun (WGS) entry which is preliminary data.</text>
</comment>
<accession>A0ABN2GR80</accession>
<organism evidence="1 2">
    <name type="scientific">Fodinicola feengrottensis</name>
    <dbReference type="NCBI Taxonomy" id="435914"/>
    <lineage>
        <taxon>Bacteria</taxon>
        <taxon>Bacillati</taxon>
        <taxon>Actinomycetota</taxon>
        <taxon>Actinomycetes</taxon>
        <taxon>Mycobacteriales</taxon>
        <taxon>Fodinicola</taxon>
    </lineage>
</organism>
<dbReference type="RefSeq" id="WP_344310181.1">
    <property type="nucleotide sequence ID" value="NZ_BAAANY010000009.1"/>
</dbReference>
<keyword evidence="2" id="KW-1185">Reference proteome</keyword>
<reference evidence="1 2" key="1">
    <citation type="journal article" date="2019" name="Int. J. Syst. Evol. Microbiol.">
        <title>The Global Catalogue of Microorganisms (GCM) 10K type strain sequencing project: providing services to taxonomists for standard genome sequencing and annotation.</title>
        <authorList>
            <consortium name="The Broad Institute Genomics Platform"/>
            <consortium name="The Broad Institute Genome Sequencing Center for Infectious Disease"/>
            <person name="Wu L."/>
            <person name="Ma J."/>
        </authorList>
    </citation>
    <scope>NUCLEOTIDE SEQUENCE [LARGE SCALE GENOMIC DNA]</scope>
    <source>
        <strain evidence="1 2">JCM 14718</strain>
    </source>
</reference>
<gene>
    <name evidence="1" type="ORF">GCM10009765_26010</name>
</gene>
<name>A0ABN2GR80_9ACTN</name>
<evidence type="ECO:0000313" key="1">
    <source>
        <dbReference type="EMBL" id="GAA1675497.1"/>
    </source>
</evidence>